<name>A0A1C2DSJ7_9HYPH</name>
<evidence type="ECO:0000313" key="2">
    <source>
        <dbReference type="Proteomes" id="UP000094412"/>
    </source>
</evidence>
<dbReference type="OrthoDB" id="564699at2"/>
<dbReference type="Proteomes" id="UP000094412">
    <property type="component" value="Unassembled WGS sequence"/>
</dbReference>
<sequence>MPETLKLKLQTIAPDQAQKHIPVNEALHRLDALVQLAVLDRDLAVPPAAPAEGDRYIPAASASGAWLGWDLNIALFADGAWTKIVPRQGWLCFVADEGLLLVHSGTAWRETAAVGTTIVSESPNGARNVLAVAETLVSGLAGAFADTAISIPNRAIVFCVSTRTVTAITGAASYDCGLAGERSKFGGSLGIAAGSNNAGVIGPTAFYADTPVRLSANGGNFTGGAVRVAIHYILPRVPQT</sequence>
<protein>
    <submittedName>
        <fullName evidence="1">Ribonuclease III</fullName>
    </submittedName>
</protein>
<comment type="caution">
    <text evidence="1">The sequence shown here is derived from an EMBL/GenBank/DDBJ whole genome shotgun (WGS) entry which is preliminary data.</text>
</comment>
<keyword evidence="2" id="KW-1185">Reference proteome</keyword>
<dbReference type="AlphaFoldDB" id="A0A1C2DSJ7"/>
<dbReference type="RefSeq" id="WP_024922173.1">
    <property type="nucleotide sequence ID" value="NZ_MDEO01000032.1"/>
</dbReference>
<dbReference type="InterPro" id="IPR021251">
    <property type="entry name" value="DUF2793"/>
</dbReference>
<dbReference type="EMBL" id="MDEO01000032">
    <property type="protein sequence ID" value="OCX17576.1"/>
    <property type="molecule type" value="Genomic_DNA"/>
</dbReference>
<accession>A0A1C2DSJ7</accession>
<reference evidence="1 2" key="1">
    <citation type="submission" date="2016-08" db="EMBL/GenBank/DDBJ databases">
        <title>Whole genome sequence of Mesorhizobium sp. strain UASWS1009 isolated from industrial sewage.</title>
        <authorList>
            <person name="Crovadore J."/>
            <person name="Calmin G."/>
            <person name="Chablais R."/>
            <person name="Cochard B."/>
            <person name="Lefort F."/>
        </authorList>
    </citation>
    <scope>NUCLEOTIDE SEQUENCE [LARGE SCALE GENOMIC DNA]</scope>
    <source>
        <strain evidence="1 2">UASWS1009</strain>
    </source>
</reference>
<evidence type="ECO:0000313" key="1">
    <source>
        <dbReference type="EMBL" id="OCX17576.1"/>
    </source>
</evidence>
<dbReference type="STRING" id="1566387.QV13_12520"/>
<organism evidence="1 2">
    <name type="scientific">Mesorhizobium hungaricum</name>
    <dbReference type="NCBI Taxonomy" id="1566387"/>
    <lineage>
        <taxon>Bacteria</taxon>
        <taxon>Pseudomonadati</taxon>
        <taxon>Pseudomonadota</taxon>
        <taxon>Alphaproteobacteria</taxon>
        <taxon>Hyphomicrobiales</taxon>
        <taxon>Phyllobacteriaceae</taxon>
        <taxon>Mesorhizobium</taxon>
    </lineage>
</organism>
<dbReference type="Pfam" id="PF10983">
    <property type="entry name" value="DUF2793"/>
    <property type="match status" value="1"/>
</dbReference>
<proteinExistence type="predicted"/>
<gene>
    <name evidence="1" type="ORF">QV13_12520</name>
</gene>